<accession>A0A1H1TQA9</accession>
<gene>
    <name evidence="1" type="ORF">SAMN04489717_3297</name>
</gene>
<keyword evidence="2" id="KW-1185">Reference proteome</keyword>
<evidence type="ECO:0000313" key="1">
    <source>
        <dbReference type="EMBL" id="SDS62473.1"/>
    </source>
</evidence>
<proteinExistence type="predicted"/>
<dbReference type="Gene3D" id="2.60.120.260">
    <property type="entry name" value="Galactose-binding domain-like"/>
    <property type="match status" value="1"/>
</dbReference>
<dbReference type="RefSeq" id="WP_092654537.1">
    <property type="nucleotide sequence ID" value="NZ_LT629732.1"/>
</dbReference>
<dbReference type="Proteomes" id="UP000198983">
    <property type="component" value="Chromosome I"/>
</dbReference>
<name>A0A1H1TQA9_9ACTN</name>
<dbReference type="OrthoDB" id="130648at85009"/>
<sequence length="186" mass="19615">MPAVVSAAGPAGELGPNVFGADSLGVAEQLPVDDDEFEQTPSAWERVVEAPASVEIRVGAGRNGGGGAVIIVPEQAPVAWPNVGQRLAASAVRTLLRMSAWVRTREAADGYGAYLAIDYLDAAGKRITWSQSGSLWSTHDWVRIEMLGEVPPDTTTIAIRLLLDGHGEAAFDDVSLEACMRSHPAP</sequence>
<dbReference type="AlphaFoldDB" id="A0A1H1TQA9"/>
<dbReference type="EMBL" id="LT629732">
    <property type="protein sequence ID" value="SDS62473.1"/>
    <property type="molecule type" value="Genomic_DNA"/>
</dbReference>
<evidence type="ECO:0008006" key="3">
    <source>
        <dbReference type="Google" id="ProtNLM"/>
    </source>
</evidence>
<evidence type="ECO:0000313" key="2">
    <source>
        <dbReference type="Proteomes" id="UP000198983"/>
    </source>
</evidence>
<organism evidence="1 2">
    <name type="scientific">Actinopolymorpha singaporensis</name>
    <dbReference type="NCBI Taxonomy" id="117157"/>
    <lineage>
        <taxon>Bacteria</taxon>
        <taxon>Bacillati</taxon>
        <taxon>Actinomycetota</taxon>
        <taxon>Actinomycetes</taxon>
        <taxon>Propionibacteriales</taxon>
        <taxon>Actinopolymorphaceae</taxon>
        <taxon>Actinopolymorpha</taxon>
    </lineage>
</organism>
<reference evidence="1 2" key="1">
    <citation type="submission" date="2016-10" db="EMBL/GenBank/DDBJ databases">
        <authorList>
            <person name="de Groot N.N."/>
        </authorList>
    </citation>
    <scope>NUCLEOTIDE SEQUENCE [LARGE SCALE GENOMIC DNA]</scope>
    <source>
        <strain evidence="1 2">DSM 22024</strain>
    </source>
</reference>
<protein>
    <recommendedName>
        <fullName evidence="3">Carbohydrate binding domain-containing protein</fullName>
    </recommendedName>
</protein>
<dbReference type="STRING" id="117157.SAMN04489717_3297"/>